<feature type="domain" description="DUF4131" evidence="8">
    <location>
        <begin position="27"/>
        <end position="166"/>
    </location>
</feature>
<feature type="transmembrane region" description="Helical" evidence="6">
    <location>
        <begin position="427"/>
        <end position="447"/>
    </location>
</feature>
<feature type="transmembrane region" description="Helical" evidence="6">
    <location>
        <begin position="362"/>
        <end position="387"/>
    </location>
</feature>
<feature type="transmembrane region" description="Helical" evidence="6">
    <location>
        <begin position="453"/>
        <end position="472"/>
    </location>
</feature>
<keyword evidence="2" id="KW-1003">Cell membrane</keyword>
<dbReference type="Pfam" id="PF13567">
    <property type="entry name" value="DUF4131"/>
    <property type="match status" value="1"/>
</dbReference>
<dbReference type="STRING" id="1801726.A3H02_00595"/>
<dbReference type="InterPro" id="IPR052159">
    <property type="entry name" value="Competence_DNA_uptake"/>
</dbReference>
<comment type="caution">
    <text evidence="9">The sequence shown here is derived from an EMBL/GenBank/DDBJ whole genome shotgun (WGS) entry which is preliminary data.</text>
</comment>
<evidence type="ECO:0000256" key="6">
    <source>
        <dbReference type="SAM" id="Phobius"/>
    </source>
</evidence>
<proteinExistence type="predicted"/>
<evidence type="ECO:0000313" key="9">
    <source>
        <dbReference type="EMBL" id="OGZ32400.1"/>
    </source>
</evidence>
<feature type="transmembrane region" description="Helical" evidence="6">
    <location>
        <begin position="393"/>
        <end position="415"/>
    </location>
</feature>
<feature type="transmembrane region" description="Helical" evidence="6">
    <location>
        <begin position="329"/>
        <end position="350"/>
    </location>
</feature>
<feature type="domain" description="ComEC/Rec2-related protein" evidence="7">
    <location>
        <begin position="209"/>
        <end position="473"/>
    </location>
</feature>
<dbReference type="GO" id="GO:0005886">
    <property type="term" value="C:plasma membrane"/>
    <property type="evidence" value="ECO:0007669"/>
    <property type="project" value="UniProtKB-SubCell"/>
</dbReference>
<evidence type="ECO:0000256" key="4">
    <source>
        <dbReference type="ARBA" id="ARBA00022989"/>
    </source>
</evidence>
<keyword evidence="5 6" id="KW-0472">Membrane</keyword>
<dbReference type="PANTHER" id="PTHR30619">
    <property type="entry name" value="DNA INTERNALIZATION/COMPETENCE PROTEIN COMEC/REC2"/>
    <property type="match status" value="1"/>
</dbReference>
<evidence type="ECO:0000256" key="1">
    <source>
        <dbReference type="ARBA" id="ARBA00004651"/>
    </source>
</evidence>
<evidence type="ECO:0000256" key="3">
    <source>
        <dbReference type="ARBA" id="ARBA00022692"/>
    </source>
</evidence>
<feature type="transmembrane region" description="Helical" evidence="6">
    <location>
        <begin position="27"/>
        <end position="45"/>
    </location>
</feature>
<dbReference type="InterPro" id="IPR004477">
    <property type="entry name" value="ComEC_N"/>
</dbReference>
<accession>A0A1G2F451</accession>
<evidence type="ECO:0000313" key="10">
    <source>
        <dbReference type="Proteomes" id="UP000176787"/>
    </source>
</evidence>
<organism evidence="9 10">
    <name type="scientific">Candidatus Niyogibacteria bacterium RIFCSPLOWO2_12_FULL_41_13</name>
    <dbReference type="NCBI Taxonomy" id="1801726"/>
    <lineage>
        <taxon>Bacteria</taxon>
        <taxon>Candidatus Niyogiibacteriota</taxon>
    </lineage>
</organism>
<keyword evidence="4 6" id="KW-1133">Transmembrane helix</keyword>
<reference evidence="9 10" key="1">
    <citation type="journal article" date="2016" name="Nat. Commun.">
        <title>Thousands of microbial genomes shed light on interconnected biogeochemical processes in an aquifer system.</title>
        <authorList>
            <person name="Anantharaman K."/>
            <person name="Brown C.T."/>
            <person name="Hug L.A."/>
            <person name="Sharon I."/>
            <person name="Castelle C.J."/>
            <person name="Probst A.J."/>
            <person name="Thomas B.C."/>
            <person name="Singh A."/>
            <person name="Wilkins M.J."/>
            <person name="Karaoz U."/>
            <person name="Brodie E.L."/>
            <person name="Williams K.H."/>
            <person name="Hubbard S.S."/>
            <person name="Banfield J.F."/>
        </authorList>
    </citation>
    <scope>NUCLEOTIDE SEQUENCE [LARGE SCALE GENOMIC DNA]</scope>
</reference>
<evidence type="ECO:0000259" key="7">
    <source>
        <dbReference type="Pfam" id="PF03772"/>
    </source>
</evidence>
<dbReference type="NCBIfam" id="TIGR00360">
    <property type="entry name" value="ComEC_N-term"/>
    <property type="match status" value="1"/>
</dbReference>
<dbReference type="AlphaFoldDB" id="A0A1G2F451"/>
<dbReference type="EMBL" id="MHMS01000008">
    <property type="protein sequence ID" value="OGZ32400.1"/>
    <property type="molecule type" value="Genomic_DNA"/>
</dbReference>
<dbReference type="Proteomes" id="UP000176787">
    <property type="component" value="Unassembled WGS sequence"/>
</dbReference>
<feature type="transmembrane region" description="Helical" evidence="6">
    <location>
        <begin position="50"/>
        <end position="68"/>
    </location>
</feature>
<evidence type="ECO:0000256" key="5">
    <source>
        <dbReference type="ARBA" id="ARBA00023136"/>
    </source>
</evidence>
<comment type="subcellular location">
    <subcellularLocation>
        <location evidence="1">Cell membrane</location>
        <topology evidence="1">Multi-pass membrane protein</topology>
    </subcellularLocation>
</comment>
<evidence type="ECO:0000259" key="8">
    <source>
        <dbReference type="Pfam" id="PF13567"/>
    </source>
</evidence>
<gene>
    <name evidence="9" type="ORF">A3H02_00595</name>
</gene>
<name>A0A1G2F451_9BACT</name>
<feature type="transmembrane region" description="Helical" evidence="6">
    <location>
        <begin position="266"/>
        <end position="294"/>
    </location>
</feature>
<dbReference type="Pfam" id="PF03772">
    <property type="entry name" value="Competence"/>
    <property type="match status" value="1"/>
</dbReference>
<protein>
    <recommendedName>
        <fullName evidence="11">ComEC/Rec2-related protein domain-containing protein</fullName>
    </recommendedName>
</protein>
<dbReference type="PANTHER" id="PTHR30619:SF7">
    <property type="entry name" value="BETA-LACTAMASE DOMAIN PROTEIN"/>
    <property type="match status" value="1"/>
</dbReference>
<sequence>MGGFLVLGILSFGLGIAANSFLNIGFPFAVLLVTLGCFLGAFYFYERSKIFAALAIFILFFGAGVFRYELKDSRDVSPELTPQVGKNSILEGIVADEPERKENYARFVFQNKTGDKILVTTQNFPEFFYGDYLLIEGRIEKPENFSDFDWKAYLAKDDIFLQLNNPKITLQSRDKGNPLKKFLFDLKRKYVESLESVLPEPHSSFASGLTVGGRESMGKELLEKFRQVGVIHIVVLSGYNVTIIADNIAKFFNLFLSKTISLTAGLAGIFLFALLTGAPSTVVRASIMASLIYIAKTTGRVRETTIALLIAGFLMLLANPKLLRWDSSFQLSFLATIGLIFLAPRLENYFWWLPDKWKIKEYGLATISAQLMVAPLLLQTMGTFSLVALPTNLLILILIPYTMFFGFLTGILGWFSQWLAFIPGSIAYFLLSYELWIVEIFAKISWSQITFDYFPVYLTILIYLGILIFIIYDSKNA</sequence>
<dbReference type="InterPro" id="IPR025405">
    <property type="entry name" value="DUF4131"/>
</dbReference>
<evidence type="ECO:0000256" key="2">
    <source>
        <dbReference type="ARBA" id="ARBA00022475"/>
    </source>
</evidence>
<keyword evidence="3 6" id="KW-0812">Transmembrane</keyword>
<evidence type="ECO:0008006" key="11">
    <source>
        <dbReference type="Google" id="ProtNLM"/>
    </source>
</evidence>